<accession>A0A7C3G971</accession>
<dbReference type="AlphaFoldDB" id="A0A7C3G971"/>
<name>A0A7C3G971_9PROT</name>
<dbReference type="EMBL" id="DRMN01000325">
    <property type="protein sequence ID" value="HFB55252.1"/>
    <property type="molecule type" value="Genomic_DNA"/>
</dbReference>
<dbReference type="Pfam" id="PF04024">
    <property type="entry name" value="PspC"/>
    <property type="match status" value="1"/>
</dbReference>
<evidence type="ECO:0000256" key="5">
    <source>
        <dbReference type="ARBA" id="ARBA00023136"/>
    </source>
</evidence>
<comment type="caution">
    <text evidence="9">The sequence shown here is derived from an EMBL/GenBank/DDBJ whole genome shotgun (WGS) entry which is preliminary data.</text>
</comment>
<organism evidence="9">
    <name type="scientific">Hellea balneolensis</name>
    <dbReference type="NCBI Taxonomy" id="287478"/>
    <lineage>
        <taxon>Bacteria</taxon>
        <taxon>Pseudomonadati</taxon>
        <taxon>Pseudomonadota</taxon>
        <taxon>Alphaproteobacteria</taxon>
        <taxon>Maricaulales</taxon>
        <taxon>Robiginitomaculaceae</taxon>
        <taxon>Hellea</taxon>
    </lineage>
</organism>
<dbReference type="InterPro" id="IPR007168">
    <property type="entry name" value="Phageshock_PspC_N"/>
</dbReference>
<keyword evidence="3 7" id="KW-0812">Transmembrane</keyword>
<dbReference type="Proteomes" id="UP000886042">
    <property type="component" value="Unassembled WGS sequence"/>
</dbReference>
<feature type="transmembrane region" description="Helical" evidence="7">
    <location>
        <begin position="74"/>
        <end position="98"/>
    </location>
</feature>
<proteinExistence type="predicted"/>
<evidence type="ECO:0000256" key="6">
    <source>
        <dbReference type="SAM" id="MobiDB-lite"/>
    </source>
</evidence>
<feature type="region of interest" description="Disordered" evidence="6">
    <location>
        <begin position="114"/>
        <end position="134"/>
    </location>
</feature>
<dbReference type="GO" id="GO:0005886">
    <property type="term" value="C:plasma membrane"/>
    <property type="evidence" value="ECO:0007669"/>
    <property type="project" value="UniProtKB-SubCell"/>
</dbReference>
<dbReference type="PANTHER" id="PTHR33885:SF3">
    <property type="entry name" value="PHAGE SHOCK PROTEIN C"/>
    <property type="match status" value="1"/>
</dbReference>
<keyword evidence="4 7" id="KW-1133">Transmembrane helix</keyword>
<comment type="subcellular location">
    <subcellularLocation>
        <location evidence="1">Cell membrane</location>
        <topology evidence="1">Single-pass membrane protein</topology>
    </subcellularLocation>
</comment>
<evidence type="ECO:0000256" key="2">
    <source>
        <dbReference type="ARBA" id="ARBA00022475"/>
    </source>
</evidence>
<keyword evidence="2" id="KW-1003">Cell membrane</keyword>
<dbReference type="PANTHER" id="PTHR33885">
    <property type="entry name" value="PHAGE SHOCK PROTEIN C"/>
    <property type="match status" value="1"/>
</dbReference>
<gene>
    <name evidence="9" type="ORF">ENJ46_04945</name>
</gene>
<keyword evidence="5 7" id="KW-0472">Membrane</keyword>
<evidence type="ECO:0000313" key="9">
    <source>
        <dbReference type="EMBL" id="HFB55252.1"/>
    </source>
</evidence>
<evidence type="ECO:0000256" key="1">
    <source>
        <dbReference type="ARBA" id="ARBA00004162"/>
    </source>
</evidence>
<evidence type="ECO:0000256" key="7">
    <source>
        <dbReference type="SAM" id="Phobius"/>
    </source>
</evidence>
<evidence type="ECO:0000259" key="8">
    <source>
        <dbReference type="Pfam" id="PF04024"/>
    </source>
</evidence>
<evidence type="ECO:0000256" key="3">
    <source>
        <dbReference type="ARBA" id="ARBA00022692"/>
    </source>
</evidence>
<sequence length="167" mass="19701">MMKCQTGEKKMTKRSKYERHEKWSDKYGEWESSETSYDYGQRGKRLRRNKIDGMVGGVCAGFADYFNIDPVVVRIAYVASIFFLGVPLFIYFILWIFIPSDKRAPYVREYRQARRARRKNPDNPAPTANFRDVKGKFSSLEARLQGLEKSITSSEWQLRRDFRDLES</sequence>
<protein>
    <submittedName>
        <fullName evidence="9">PspC domain-containing protein</fullName>
    </submittedName>
</protein>
<dbReference type="InterPro" id="IPR052027">
    <property type="entry name" value="PspC"/>
</dbReference>
<reference evidence="9" key="1">
    <citation type="journal article" date="2020" name="mSystems">
        <title>Genome- and Community-Level Interaction Insights into Carbon Utilization and Element Cycling Functions of Hydrothermarchaeota in Hydrothermal Sediment.</title>
        <authorList>
            <person name="Zhou Z."/>
            <person name="Liu Y."/>
            <person name="Xu W."/>
            <person name="Pan J."/>
            <person name="Luo Z.H."/>
            <person name="Li M."/>
        </authorList>
    </citation>
    <scope>NUCLEOTIDE SEQUENCE [LARGE SCALE GENOMIC DNA]</scope>
    <source>
        <strain evidence="9">HyVt-489</strain>
    </source>
</reference>
<evidence type="ECO:0000256" key="4">
    <source>
        <dbReference type="ARBA" id="ARBA00022989"/>
    </source>
</evidence>
<feature type="domain" description="Phage shock protein PspC N-terminal" evidence="8">
    <location>
        <begin position="44"/>
        <end position="100"/>
    </location>
</feature>